<dbReference type="Pfam" id="PF13041">
    <property type="entry name" value="PPR_2"/>
    <property type="match status" value="1"/>
</dbReference>
<organism evidence="2 3">
    <name type="scientific">Canna indica</name>
    <name type="common">Indian-shot</name>
    <dbReference type="NCBI Taxonomy" id="4628"/>
    <lineage>
        <taxon>Eukaryota</taxon>
        <taxon>Viridiplantae</taxon>
        <taxon>Streptophyta</taxon>
        <taxon>Embryophyta</taxon>
        <taxon>Tracheophyta</taxon>
        <taxon>Spermatophyta</taxon>
        <taxon>Magnoliopsida</taxon>
        <taxon>Liliopsida</taxon>
        <taxon>Zingiberales</taxon>
        <taxon>Cannaceae</taxon>
        <taxon>Canna</taxon>
    </lineage>
</organism>
<dbReference type="InterPro" id="IPR044190">
    <property type="entry name" value="THA8-like"/>
</dbReference>
<dbReference type="GO" id="GO:0009658">
    <property type="term" value="P:chloroplast organization"/>
    <property type="evidence" value="ECO:0007669"/>
    <property type="project" value="InterPro"/>
</dbReference>
<protein>
    <submittedName>
        <fullName evidence="2">Pentatricopeptide repeat-containing protein</fullName>
    </submittedName>
</protein>
<dbReference type="InterPro" id="IPR011990">
    <property type="entry name" value="TPR-like_helical_dom_sf"/>
</dbReference>
<gene>
    <name evidence="2" type="ORF">Cni_G04112</name>
</gene>
<dbReference type="EMBL" id="CP136890">
    <property type="protein sequence ID" value="WOK95405.1"/>
    <property type="molecule type" value="Genomic_DNA"/>
</dbReference>
<proteinExistence type="predicted"/>
<sequence length="286" mass="32542">MKHRVTSGTLSRESSALFLTGAIAQMLGLHPPWSPLIGENLGDSHFRSLHPPAWEKRNVLAASLFTTTMRDRAKNRKPTQRGRYLSTEAIQAVQALKRASGVGSNDRCSLERVLAAKVRRLIKGDMVAVLRELQSQGEGLLALEVFEEVRKEHWYKPQLSLYNDMIRVLASCSLTEKVEHVLSYLKMEHLDADTEGFNLLLRTLLDFGYIQPAMECFRLMKLWESEPDLSTYVILINGLKAKEEIDLSNLVRQEAEQHFGESLEFLEQNEETVLTDPDLNAYKRTT</sequence>
<dbReference type="GO" id="GO:0003723">
    <property type="term" value="F:RNA binding"/>
    <property type="evidence" value="ECO:0007669"/>
    <property type="project" value="InterPro"/>
</dbReference>
<dbReference type="InterPro" id="IPR002885">
    <property type="entry name" value="PPR_rpt"/>
</dbReference>
<name>A0AAQ3JW97_9LILI</name>
<dbReference type="PANTHER" id="PTHR47594:SF4">
    <property type="entry name" value="OS04G0475500 PROTEIN"/>
    <property type="match status" value="1"/>
</dbReference>
<reference evidence="2 3" key="1">
    <citation type="submission" date="2023-10" db="EMBL/GenBank/DDBJ databases">
        <title>Chromosome-scale genome assembly provides insights into flower coloration mechanisms of Canna indica.</title>
        <authorList>
            <person name="Li C."/>
        </authorList>
    </citation>
    <scope>NUCLEOTIDE SEQUENCE [LARGE SCALE GENOMIC DNA]</scope>
    <source>
        <tissue evidence="2">Flower</tissue>
    </source>
</reference>
<dbReference type="Proteomes" id="UP001327560">
    <property type="component" value="Chromosome 1"/>
</dbReference>
<dbReference type="Gene3D" id="1.25.40.10">
    <property type="entry name" value="Tetratricopeptide repeat domain"/>
    <property type="match status" value="1"/>
</dbReference>
<evidence type="ECO:0000313" key="3">
    <source>
        <dbReference type="Proteomes" id="UP001327560"/>
    </source>
</evidence>
<evidence type="ECO:0000256" key="1">
    <source>
        <dbReference type="ARBA" id="ARBA00022737"/>
    </source>
</evidence>
<keyword evidence="3" id="KW-1185">Reference proteome</keyword>
<accession>A0AAQ3JW97</accession>
<dbReference type="GO" id="GO:0000373">
    <property type="term" value="P:Group II intron splicing"/>
    <property type="evidence" value="ECO:0007669"/>
    <property type="project" value="InterPro"/>
</dbReference>
<keyword evidence="1" id="KW-0677">Repeat</keyword>
<dbReference type="AlphaFoldDB" id="A0AAQ3JW97"/>
<evidence type="ECO:0000313" key="2">
    <source>
        <dbReference type="EMBL" id="WOK95405.1"/>
    </source>
</evidence>
<dbReference type="PANTHER" id="PTHR47594">
    <property type="entry name" value="PPR CONTAINING PLANT-LIKE PROTEIN"/>
    <property type="match status" value="1"/>
</dbReference>